<evidence type="ECO:0000256" key="2">
    <source>
        <dbReference type="ARBA" id="ARBA00022475"/>
    </source>
</evidence>
<protein>
    <submittedName>
        <fullName evidence="7">Flagellar biosynthetic protein FliO</fullName>
    </submittedName>
</protein>
<keyword evidence="7" id="KW-0966">Cell projection</keyword>
<keyword evidence="7" id="KW-0282">Flagellum</keyword>
<keyword evidence="8" id="KW-1185">Reference proteome</keyword>
<evidence type="ECO:0000313" key="7">
    <source>
        <dbReference type="EMBL" id="MBC8563061.1"/>
    </source>
</evidence>
<feature type="transmembrane region" description="Helical" evidence="6">
    <location>
        <begin position="12"/>
        <end position="35"/>
    </location>
</feature>
<keyword evidence="3 6" id="KW-0812">Transmembrane</keyword>
<evidence type="ECO:0000313" key="8">
    <source>
        <dbReference type="Proteomes" id="UP000606193"/>
    </source>
</evidence>
<dbReference type="RefSeq" id="WP_118676235.1">
    <property type="nucleotide sequence ID" value="NZ_JACRSX010000015.1"/>
</dbReference>
<name>A0ABR7N358_9FIRM</name>
<evidence type="ECO:0000256" key="4">
    <source>
        <dbReference type="ARBA" id="ARBA00022989"/>
    </source>
</evidence>
<evidence type="ECO:0000256" key="5">
    <source>
        <dbReference type="ARBA" id="ARBA00023136"/>
    </source>
</evidence>
<comment type="caution">
    <text evidence="7">The sequence shown here is derived from an EMBL/GenBank/DDBJ whole genome shotgun (WGS) entry which is preliminary data.</text>
</comment>
<keyword evidence="7" id="KW-0969">Cilium</keyword>
<keyword evidence="2" id="KW-1003">Cell membrane</keyword>
<keyword evidence="4 6" id="KW-1133">Transmembrane helix</keyword>
<sequence length="129" mass="14796">MSVFIVGQSALASFLKLLMLLIAFILILAASYYVTKWYAKSGFIKKQTNNMEIIDTFSMGPNRQICIMRIGQKYIAVSVCKDQIRFLTEIPEDQLELTAQMPQVDGAPFKDVFRDMMRQQFPSGKKKEK</sequence>
<dbReference type="EMBL" id="JACRSX010000015">
    <property type="protein sequence ID" value="MBC8563061.1"/>
    <property type="molecule type" value="Genomic_DNA"/>
</dbReference>
<reference evidence="7 8" key="1">
    <citation type="submission" date="2020-08" db="EMBL/GenBank/DDBJ databases">
        <title>Genome public.</title>
        <authorList>
            <person name="Liu C."/>
            <person name="Sun Q."/>
        </authorList>
    </citation>
    <scope>NUCLEOTIDE SEQUENCE [LARGE SCALE GENOMIC DNA]</scope>
    <source>
        <strain evidence="7 8">NSJ-37</strain>
    </source>
</reference>
<evidence type="ECO:0000256" key="1">
    <source>
        <dbReference type="ARBA" id="ARBA00004236"/>
    </source>
</evidence>
<dbReference type="InterPro" id="IPR022781">
    <property type="entry name" value="Flagellar_biosynth_FliO"/>
</dbReference>
<accession>A0ABR7N358</accession>
<keyword evidence="5 6" id="KW-0472">Membrane</keyword>
<proteinExistence type="predicted"/>
<comment type="subcellular location">
    <subcellularLocation>
        <location evidence="1">Cell membrane</location>
    </subcellularLocation>
</comment>
<gene>
    <name evidence="7" type="ORF">H8704_10555</name>
</gene>
<dbReference type="Pfam" id="PF04347">
    <property type="entry name" value="FliO"/>
    <property type="match status" value="1"/>
</dbReference>
<dbReference type="Proteomes" id="UP000606193">
    <property type="component" value="Unassembled WGS sequence"/>
</dbReference>
<evidence type="ECO:0000256" key="6">
    <source>
        <dbReference type="SAM" id="Phobius"/>
    </source>
</evidence>
<organism evidence="7 8">
    <name type="scientific">Jutongia huaianensis</name>
    <dbReference type="NCBI Taxonomy" id="2763668"/>
    <lineage>
        <taxon>Bacteria</taxon>
        <taxon>Bacillati</taxon>
        <taxon>Bacillota</taxon>
        <taxon>Clostridia</taxon>
        <taxon>Lachnospirales</taxon>
        <taxon>Lachnospiraceae</taxon>
        <taxon>Jutongia</taxon>
    </lineage>
</organism>
<evidence type="ECO:0000256" key="3">
    <source>
        <dbReference type="ARBA" id="ARBA00022692"/>
    </source>
</evidence>